<dbReference type="OMA" id="RRIYHMP"/>
<name>A0A165HWL0_XYLHT</name>
<accession>A0A165HWL0</accession>
<feature type="region of interest" description="Disordered" evidence="8">
    <location>
        <begin position="2759"/>
        <end position="2778"/>
    </location>
</feature>
<feature type="compositionally biased region" description="Basic and acidic residues" evidence="8">
    <location>
        <begin position="2764"/>
        <end position="2777"/>
    </location>
</feature>
<dbReference type="PANTHER" id="PTHR13367:SF34">
    <property type="match status" value="1"/>
</dbReference>
<evidence type="ECO:0000256" key="3">
    <source>
        <dbReference type="ARBA" id="ARBA00022670"/>
    </source>
</evidence>
<dbReference type="GeneID" id="28895321"/>
<dbReference type="Pfam" id="PF12359">
    <property type="entry name" value="DUF3645"/>
    <property type="match status" value="1"/>
</dbReference>
<proteinExistence type="predicted"/>
<dbReference type="InParanoid" id="A0A165HWL0"/>
<keyword evidence="5" id="KW-0378">Hydrolase</keyword>
<dbReference type="InterPro" id="IPR022105">
    <property type="entry name" value="DUF3645"/>
</dbReference>
<evidence type="ECO:0000256" key="6">
    <source>
        <dbReference type="ARBA" id="ARBA00022807"/>
    </source>
</evidence>
<evidence type="ECO:0000256" key="7">
    <source>
        <dbReference type="SAM" id="Coils"/>
    </source>
</evidence>
<gene>
    <name evidence="12" type="ORF">L228DRAFT_218359</name>
</gene>
<evidence type="ECO:0000313" key="13">
    <source>
        <dbReference type="Proteomes" id="UP000076632"/>
    </source>
</evidence>
<evidence type="ECO:0000259" key="9">
    <source>
        <dbReference type="Pfam" id="PF12340"/>
    </source>
</evidence>
<feature type="coiled-coil region" evidence="7">
    <location>
        <begin position="497"/>
        <end position="524"/>
    </location>
</feature>
<evidence type="ECO:0000256" key="4">
    <source>
        <dbReference type="ARBA" id="ARBA00022786"/>
    </source>
</evidence>
<dbReference type="OrthoDB" id="3182339at2759"/>
<organism evidence="12 13">
    <name type="scientific">Xylona heveae (strain CBS 132557 / TC161)</name>
    <dbReference type="NCBI Taxonomy" id="1328760"/>
    <lineage>
        <taxon>Eukaryota</taxon>
        <taxon>Fungi</taxon>
        <taxon>Dikarya</taxon>
        <taxon>Ascomycota</taxon>
        <taxon>Pezizomycotina</taxon>
        <taxon>Xylonomycetes</taxon>
        <taxon>Xylonales</taxon>
        <taxon>Xylonaceae</taxon>
        <taxon>Xylona</taxon>
    </lineage>
</organism>
<evidence type="ECO:0000259" key="10">
    <source>
        <dbReference type="Pfam" id="PF12359"/>
    </source>
</evidence>
<dbReference type="EMBL" id="KV407456">
    <property type="protein sequence ID" value="KZF24028.1"/>
    <property type="molecule type" value="Genomic_DNA"/>
</dbReference>
<dbReference type="Proteomes" id="UP000076632">
    <property type="component" value="Unassembled WGS sequence"/>
</dbReference>
<keyword evidence="7" id="KW-0175">Coiled coil</keyword>
<keyword evidence="4" id="KW-0833">Ubl conjugation pathway</keyword>
<protein>
    <recommendedName>
        <fullName evidence="2">ubiquitinyl hydrolase 1</fullName>
        <ecNumber evidence="2">3.4.19.12</ecNumber>
    </recommendedName>
</protein>
<sequence length="3036" mass="345727">MLTDPSGHIREDVLKDNFSQTTMKEMVIPLHVRAQNAGIIIRSEAKTIYVESFELSALNVDVMTTKGRLRRYFPETAVSIPQNTFAVDDFQTALAAMISKMSHQAVVESKPRVRKARQSHAEDRDTTNPCLVTQLLSAILRPHGDLAQVSGLWKNTRDEVVYSAGNRLPWRRSPTWLLLRIVLQLTLARACQGTIGDGLYKRFMVFFISIIIKHALSRELDTETIFIMNAKLARRIRKLDIEETEPWMVVVHETIRQATSRLNERWTTVIESQEQKLDMSVIVSPDIEKNLDISLPKLDVFIGEVSSRTPLLSGRCFIPTSQILRFPPDNLPCPRQIPTTGCYQLLNIAAFEHWVAKNLETWISTHLNDSDTCSLIKGTLEAYHAVAIQLYGDMPEGLSVMILTILELWVACDKSAVATYPMLAEYDPEVSSEVCGSLLLRFHKDMKRLSTVEQYILLRGRSAFRKQIFTSFGTQSAFSVRYFGSSRAHQERMSAIEKQALEDRQRKCKELERLKERYTKLMAESVSKPHDYIDQVDNFGDHITEHSPFCSKCSLIRKADRLTIDVHEWPLPMCHLEAQSTVFEMDVPIAFSSWRDLTIFLRDNVLAYQNMTDNNLFYCDLDSYRGLFSSSRTSLQRIVLASKTKPHTATHRCSKSIAVTEEADVFLQNGLQWSYFDKCKNGFLAEATLSEQVSENCTFSITPILRSFLRRPWGKPDGPQPNCVVAKQADCPDNLSVDEFKALCLLPLGHKIQWENLLIQLAMPSVDWRKLETVIFAWQISHQTGPPSNSVHRASHKVLEDDKFVFKFCTYLAQSFTRLKENWESSGAVGAFVILATRLLSLGSRENSHRYLSLLGDFRQACSKWLIPLRHGMLTTRSDEERSEFCQRTLQTALIGIQTFDVDDIFLSQLLQKPGHAAVFIEFSIAIRDTARCVEGSERAKRTAIDLVFLDALLLRHRRLVLRARTDLINNITLGGSLCLNDAIQKHWQSYRPRDQWAVERDCWLSISSYSQDNESALMVHFNVVTAELLVNGLPLSRLPLEYENHETYRILLGQSPIEVVPSAEPGMRFSSNHILHEHQLHFFLKKDLLVRASKHGHFWDYVPPRVFGSSLPMKFTEDYVHWYDVRNDVVEFRPKASPWLSPQSTWRLSRIGSEWRLQLDNVHLLNPSKSVAVWLLRVFQPLENISGLHFCYNKQTRFLEIDIPRLQLQFDVSPGSHSIKSRQYRDMCVDTRQGSDTLIGLKNKLFLHKIGDRCTRMILIPHCIPRWQRMIISSSVHHVAVTLGCDAKRVQPYHFDNHLGRLVGNGSLQSKLFLAELHALTSSCLPDPFTRNTGTEEALTILQSAGVWSFDRFSEENLDLLCRLANLAPGRTYYPPHLKVMQVVDWDPKLSYLSQHGYFFNEVSKLFRQAKQTAFLFLDSIVPPDLNKADSHLLGRDNIRSSTFRLAGFGAESFTTEFDKQYVGSRDGNQDSLRAMRASVVAASFISSKMDLPFTLPKDSAAYLYTVLSTQNSSFGGETNIEMSKLQYDSYWLNDPKPMLQELWLSIHQTLSQHLASSNPYRLMTWMATMAFSKHSDETVLAVLVGLTRLEAPRRITVPKVEQLHLTEGLSPSRDKIRSLVNIEAVSFDHTSQVNGPRLRSETNRQAYYRRRKEFLSSQQSVLSKAVDLICSQWPSLQLDQSFDDYFRKSAAIARVANQFRIWNRNKAFHEYLERICCALSGASVKCFTFEPPNFARSQYQTRKVARYITFNDVLMRAPLQSISDASDPIPPPDLFKATAAPESNRISELLKMLDRTAESQQEVNYVKQLKESADHLHGHSQQYTPSTATEQRQKELEAYYNSAKAHYSRTLNLLSGVLGGYQGSSEFSNLSTSFSMIADTYLWPRVSARLIVSQLNRQNWRHLTDILKETVVAFGTHLTQLQASERLVQLQNQEADLHKEICSLQPRTWNPLKYPDTLLLEIEGNLRMREAQEEIASMMGHPPGNKNTVMQLNMGEGKSSVIVPVVAASLADTSCLVRVIVARPQSRQMFEMLVAKLGGLIGRRIYHMPFSRSLRLGVTQADFLGTYYEKCRRDGGVLLLQPENILSFQLMVIETTIKGESTLAQSLLKTQLAFDQFSRDIVDESDENFSTKFELIYTMGQQRPIDFAPERWIIIQHILRLVAKTALRVKTELPESLEIEDAVDGRYPRIRFLDEKGATIVLGQTVTHLCDDGPVPGFPIAQQSKESRTALQDYISQPSPAAEIVARVEEGEFWALARDSLLLIRGLFSSGLLAFIFGKKRWRVNYGLDSTRRPRTRLAVPYQAKDKPSLRSEFSHPDVVISLTSLAYYYRGLDDEELLIAFDKLSRSDQADMEYQLWVASAPGLPPSFRHLQGINLRDTEQCRNEVFPSLKFSKGAIDYFLSRIVFVKEMKEFPEKLSASGWDIGRVKCHPTTGFSGTNDSRNVLPLDVKQLDLDSQKHTNALVLEYLLCIENSVELLSKAGHHGTGRAEKMLESIVQMPHEVRVILDVGAQIVEMTNEEVARAWLSLVHDPSKAQAVIFCDDSDNLCVLDRNGHVERLQTSPFAKHLGECLVYLDEAHTRGIDLRLPQEYRAVVTLGTNVVKDRLVQACMRMRKLGFGQSVVFFVPNEIETKIRKSKASNDEPIMVADILVWSMHETWADILHSIPIWATQGCTFIKQQALWAQALASDPFVALNDGLAKEFLADEAQSLEKRYRPCNQIPFIKSIISSQDDTLRGIIQRCGDFENLDVNASSLQEEQERELSPEIEHERQKELAPPAQPLKHYVHPAVRRFAKTGKMGHCNSAFMWAFEVFADTTAAAHFDVRRWPRGLLITRDFARTVEKTKSEKSCMDDYQRNIQWVLTNTTSDDGSNHMVVLSPFEANALRDEIASSRSTVLHIYAPRQNLGFPPIDDLDLYAIPSSSRKDIPRRLVIELNLFAGQLYFNSFKEYTEVCEYLGLAWKPATHGMVVKSDGFIVQNHYGIPGHAACFEESPIPFLKAVLIKIRHNTEGIENTHLGKILYSALLTEDEFEK</sequence>
<keyword evidence="3" id="KW-0645">Protease</keyword>
<dbReference type="EC" id="3.4.19.12" evidence="2"/>
<dbReference type="GO" id="GO:0006508">
    <property type="term" value="P:proteolysis"/>
    <property type="evidence" value="ECO:0007669"/>
    <property type="project" value="UniProtKB-KW"/>
</dbReference>
<feature type="domain" description="DUF6606" evidence="11">
    <location>
        <begin position="6"/>
        <end position="211"/>
    </location>
</feature>
<evidence type="ECO:0000259" key="11">
    <source>
        <dbReference type="Pfam" id="PF20255"/>
    </source>
</evidence>
<dbReference type="PANTHER" id="PTHR13367">
    <property type="entry name" value="UBIQUITIN THIOESTERASE"/>
    <property type="match status" value="1"/>
</dbReference>
<dbReference type="Pfam" id="PF20255">
    <property type="entry name" value="DUF6606"/>
    <property type="match status" value="1"/>
</dbReference>
<dbReference type="InterPro" id="IPR022099">
    <property type="entry name" value="DUF3638"/>
</dbReference>
<reference evidence="12 13" key="1">
    <citation type="journal article" date="2016" name="Fungal Biol.">
        <title>The genome of Xylona heveae provides a window into fungal endophytism.</title>
        <authorList>
            <person name="Gazis R."/>
            <person name="Kuo A."/>
            <person name="Riley R."/>
            <person name="LaButti K."/>
            <person name="Lipzen A."/>
            <person name="Lin J."/>
            <person name="Amirebrahimi M."/>
            <person name="Hesse C.N."/>
            <person name="Spatafora J.W."/>
            <person name="Henrissat B."/>
            <person name="Hainaut M."/>
            <person name="Grigoriev I.V."/>
            <person name="Hibbett D.S."/>
        </authorList>
    </citation>
    <scope>NUCLEOTIDE SEQUENCE [LARGE SCALE GENOMIC DNA]</scope>
    <source>
        <strain evidence="12 13">TC161</strain>
    </source>
</reference>
<evidence type="ECO:0000313" key="12">
    <source>
        <dbReference type="EMBL" id="KZF24028.1"/>
    </source>
</evidence>
<dbReference type="InterPro" id="IPR046541">
    <property type="entry name" value="DUF6606"/>
</dbReference>
<evidence type="ECO:0000256" key="8">
    <source>
        <dbReference type="SAM" id="MobiDB-lite"/>
    </source>
</evidence>
<evidence type="ECO:0000256" key="1">
    <source>
        <dbReference type="ARBA" id="ARBA00000707"/>
    </source>
</evidence>
<keyword evidence="6" id="KW-0788">Thiol protease</keyword>
<dbReference type="RefSeq" id="XP_018189583.1">
    <property type="nucleotide sequence ID" value="XM_018330184.1"/>
</dbReference>
<keyword evidence="13" id="KW-1185">Reference proteome</keyword>
<dbReference type="GO" id="GO:0004843">
    <property type="term" value="F:cysteine-type deubiquitinase activity"/>
    <property type="evidence" value="ECO:0007669"/>
    <property type="project" value="UniProtKB-EC"/>
</dbReference>
<dbReference type="Pfam" id="PF12340">
    <property type="entry name" value="DUF3638"/>
    <property type="match status" value="1"/>
</dbReference>
<evidence type="ECO:0000256" key="5">
    <source>
        <dbReference type="ARBA" id="ARBA00022801"/>
    </source>
</evidence>
<dbReference type="STRING" id="1328760.A0A165HWL0"/>
<feature type="domain" description="DUF3638" evidence="9">
    <location>
        <begin position="1949"/>
        <end position="2171"/>
    </location>
</feature>
<evidence type="ECO:0000256" key="2">
    <source>
        <dbReference type="ARBA" id="ARBA00012759"/>
    </source>
</evidence>
<dbReference type="InterPro" id="IPR051346">
    <property type="entry name" value="OTU_Deubiquitinase"/>
</dbReference>
<feature type="domain" description="DUF3645" evidence="10">
    <location>
        <begin position="2295"/>
        <end position="2326"/>
    </location>
</feature>
<comment type="catalytic activity">
    <reaction evidence="1">
        <text>Thiol-dependent hydrolysis of ester, thioester, amide, peptide and isopeptide bonds formed by the C-terminal Gly of ubiquitin (a 76-residue protein attached to proteins as an intracellular targeting signal).</text>
        <dbReference type="EC" id="3.4.19.12"/>
    </reaction>
</comment>